<feature type="transmembrane region" description="Helical" evidence="10">
    <location>
        <begin position="1368"/>
        <end position="1385"/>
    </location>
</feature>
<dbReference type="PANTHER" id="PTHR15495">
    <property type="entry name" value="NEGATIVE REGULATOR OF VESICLE FORMATION-RELATED"/>
    <property type="match status" value="1"/>
</dbReference>
<evidence type="ECO:0000256" key="10">
    <source>
        <dbReference type="RuleBase" id="RU365011"/>
    </source>
</evidence>
<keyword evidence="3 10" id="KW-0813">Transport</keyword>
<evidence type="ECO:0000256" key="8">
    <source>
        <dbReference type="ARBA" id="ARBA00022989"/>
    </source>
</evidence>
<evidence type="ECO:0000256" key="12">
    <source>
        <dbReference type="SAM" id="SignalP"/>
    </source>
</evidence>
<dbReference type="STRING" id="1555241.A0A4P9X6C0"/>
<evidence type="ECO:0000256" key="5">
    <source>
        <dbReference type="ARBA" id="ARBA00022801"/>
    </source>
</evidence>
<keyword evidence="5 10" id="KW-0378">Hydrolase</keyword>
<organism evidence="14 15">
    <name type="scientific">Caulochytrium protostelioides</name>
    <dbReference type="NCBI Taxonomy" id="1555241"/>
    <lineage>
        <taxon>Eukaryota</taxon>
        <taxon>Fungi</taxon>
        <taxon>Fungi incertae sedis</taxon>
        <taxon>Chytridiomycota</taxon>
        <taxon>Chytridiomycota incertae sedis</taxon>
        <taxon>Chytridiomycetes</taxon>
        <taxon>Caulochytriales</taxon>
        <taxon>Caulochytriaceae</taxon>
        <taxon>Caulochytrium</taxon>
    </lineage>
</organism>
<keyword evidence="9 10" id="KW-0472">Membrane</keyword>
<feature type="transmembrane region" description="Helical" evidence="10">
    <location>
        <begin position="1391"/>
        <end position="1410"/>
    </location>
</feature>
<feature type="transmembrane region" description="Helical" evidence="10">
    <location>
        <begin position="1099"/>
        <end position="1117"/>
    </location>
</feature>
<feature type="region of interest" description="Disordered" evidence="11">
    <location>
        <begin position="740"/>
        <end position="774"/>
    </location>
</feature>
<comment type="subcellular location">
    <subcellularLocation>
        <location evidence="1">Endoplasmic reticulum membrane</location>
        <topology evidence="1">Multi-pass membrane protein</topology>
    </subcellularLocation>
</comment>
<name>A0A4P9X6C0_9FUNG</name>
<feature type="compositionally biased region" description="Low complexity" evidence="11">
    <location>
        <begin position="522"/>
        <end position="556"/>
    </location>
</feature>
<dbReference type="Gene3D" id="3.40.50.1820">
    <property type="entry name" value="alpha/beta hydrolase"/>
    <property type="match status" value="1"/>
</dbReference>
<feature type="transmembrane region" description="Helical" evidence="10">
    <location>
        <begin position="1123"/>
        <end position="1147"/>
    </location>
</feature>
<dbReference type="GO" id="GO:0005789">
    <property type="term" value="C:endoplasmic reticulum membrane"/>
    <property type="evidence" value="ECO:0007669"/>
    <property type="project" value="UniProtKB-SubCell"/>
</dbReference>
<feature type="chain" id="PRO_5020930095" description="GPI inositol-deacylase" evidence="12">
    <location>
        <begin position="24"/>
        <end position="1424"/>
    </location>
</feature>
<feature type="region of interest" description="Disordered" evidence="11">
    <location>
        <begin position="627"/>
        <end position="660"/>
    </location>
</feature>
<keyword evidence="4 10" id="KW-0812">Transmembrane</keyword>
<feature type="transmembrane region" description="Helical" evidence="10">
    <location>
        <begin position="1167"/>
        <end position="1186"/>
    </location>
</feature>
<dbReference type="InterPro" id="IPR039529">
    <property type="entry name" value="PGAP1/BST1"/>
</dbReference>
<feature type="transmembrane region" description="Helical" evidence="10">
    <location>
        <begin position="919"/>
        <end position="936"/>
    </location>
</feature>
<evidence type="ECO:0000256" key="6">
    <source>
        <dbReference type="ARBA" id="ARBA00022824"/>
    </source>
</evidence>
<dbReference type="EMBL" id="ML014202">
    <property type="protein sequence ID" value="RKP00724.1"/>
    <property type="molecule type" value="Genomic_DNA"/>
</dbReference>
<keyword evidence="12" id="KW-0732">Signal</keyword>
<gene>
    <name evidence="14" type="ORF">CXG81DRAFT_19379</name>
</gene>
<dbReference type="EC" id="3.1.-.-" evidence="10"/>
<sequence>MRLRHLTRLLVASVAVLLLSVSAFLRPARPPFPTAVVDPEAAPTWAEWLAGHPTRDPIRCHMTYMSPHYVDVPLATLPAGYRLALYRDRGEDGRDAVVWRHTAAGPGAAPGGPTASARATRIALFVPGNAGSRGQVRSLASESSRMVRALGSSPAAAASPEAPWWDHVSWLGRHPRPPAQPSPASPASPAYAWDSDPEAIDWFTLDFNEAWAAFSPHLLQLQAEALNQAIRFLIDDYAARRVARPPVGVAPTRPDADAHHHHHPNDNDNVNDNVNDNDAALTPLEIIVVGHSMGGVVARLAPLLDSYPQHAVHVLVTLATPHRRPPIATSRGLLQIYDAIQRGWNDPAEAEGDAVRRVVCGAGDGDGPGAAPEAGPPATDAALDAAAAPGMNPFGIAHVSLGSGNQDQLIPMESTRLAPVWGPDDTAMGAAATCDTMQFSTATTALMGAWTAADHLGIIWCHQVMRVVLTGLLHALHVPVPAAPAAKDAVPAILRRVAVQRIHRIREAWLRARWTPGEPWHAASAASPAPSSPVAAAAVSTEAAPPSSLRRPSPAADDATLGDPDAPVWHVRSAFSAPWPPRTILRPASAGGPADNAAPVAAVTDASSPVASAAYVVDATAYPTRPDVLPARPGAPFVERPAPPRRRAAPNADADADTDTDVNPDYRWHYRVRHGAVPLARALRAQLGSRLVIADAAPRAVAERARQAAALDLRGSAPPWRPWSWHRWAWTQRRVWARDAPSPSTRVDSPPETAAAAAGDGGTSDGGSRDRHSAPYVGATVFPEIRLPATPWMQYEVRLTCLARERGAAHASGTAPGGTPIPVHVQQSAPGWETKFWPHVPPGAWLPIGWNVDPRAPAAAFHPVLTLWPQPPPADAATRASQRASPSPVEPECATLVVEWRPHLWATLGQLVRSGWTDLAMGAFVWALLAFGTYLVSATEPDGRSAADADDGGDPAATAAAATNAAEGQDEDAAMSRARDPQKDAERGLAPLRLDTPHNDGDDAAAAAAGVSSGWTTRGMPADRREAVLAGMRRAPMGRSAVMRSIDAAVDTRCDAEGTRMPGGGAGDPHPASRWGTGGPAGLALPRCPAARRHHRRPVAAAAAAGVILLSLAWTAPGTCLRGTWLALASFAVFWLTHLLTATVFALLQRAPGAAWALPRRLTAPSVLLCLVLPPPLVCLAGWAMTLQTQRRHYDLDALGALLGAMAPLITLSVLLHVPGVIATLQALIAVHTEHVDRPVAAVATLLWQPGVEEERWLALLLLLGPAFRMPLHPGDRLAEVDADAGWRAMRSGAAAAVVSAASAASPGERPPLPSSAWRQRWRRQQRRLRVAFGGTRHAATAPATAPERGLTAWLGVRVLAAHRPARVVWTRVVAVAVVVLLSLSCRGRHLWAMTPLCSVLLAGLTHAVAPARRLRLLDRDLVK</sequence>
<feature type="transmembrane region" description="Helical" evidence="10">
    <location>
        <begin position="1198"/>
        <end position="1218"/>
    </location>
</feature>
<comment type="function">
    <text evidence="10">Involved in inositol deacylation of GPI-anchored proteins which plays important roles in the quality control and ER-associated degradation of GPI-anchored proteins.</text>
</comment>
<dbReference type="PANTHER" id="PTHR15495:SF7">
    <property type="entry name" value="GPI INOSITOL-DEACYLASE"/>
    <property type="match status" value="1"/>
</dbReference>
<evidence type="ECO:0000259" key="13">
    <source>
        <dbReference type="Pfam" id="PF07819"/>
    </source>
</evidence>
<dbReference type="GO" id="GO:0006888">
    <property type="term" value="P:endoplasmic reticulum to Golgi vesicle-mediated transport"/>
    <property type="evidence" value="ECO:0007669"/>
    <property type="project" value="TreeGrafter"/>
</dbReference>
<evidence type="ECO:0000256" key="11">
    <source>
        <dbReference type="SAM" id="MobiDB-lite"/>
    </source>
</evidence>
<keyword evidence="15" id="KW-1185">Reference proteome</keyword>
<dbReference type="GO" id="GO:0015031">
    <property type="term" value="P:protein transport"/>
    <property type="evidence" value="ECO:0007669"/>
    <property type="project" value="UniProtKB-KW"/>
</dbReference>
<feature type="region of interest" description="Disordered" evidence="11">
    <location>
        <begin position="942"/>
        <end position="1019"/>
    </location>
</feature>
<feature type="signal peptide" evidence="12">
    <location>
        <begin position="1"/>
        <end position="23"/>
    </location>
</feature>
<dbReference type="Pfam" id="PF07819">
    <property type="entry name" value="PGAP1"/>
    <property type="match status" value="1"/>
</dbReference>
<dbReference type="GO" id="GO:0006505">
    <property type="term" value="P:GPI anchor metabolic process"/>
    <property type="evidence" value="ECO:0007669"/>
    <property type="project" value="TreeGrafter"/>
</dbReference>
<feature type="compositionally biased region" description="Basic and acidic residues" evidence="11">
    <location>
        <begin position="977"/>
        <end position="987"/>
    </location>
</feature>
<evidence type="ECO:0000256" key="7">
    <source>
        <dbReference type="ARBA" id="ARBA00022927"/>
    </source>
</evidence>
<dbReference type="InterPro" id="IPR012908">
    <property type="entry name" value="PGAP1-ab_dom-like"/>
</dbReference>
<feature type="region of interest" description="Disordered" evidence="11">
    <location>
        <begin position="520"/>
        <end position="565"/>
    </location>
</feature>
<evidence type="ECO:0000256" key="9">
    <source>
        <dbReference type="ARBA" id="ARBA00023136"/>
    </source>
</evidence>
<dbReference type="OrthoDB" id="348976at2759"/>
<proteinExistence type="inferred from homology"/>
<feature type="domain" description="GPI inositol-deacylase PGAP1-like alpha/beta" evidence="13">
    <location>
        <begin position="124"/>
        <end position="474"/>
    </location>
</feature>
<accession>A0A4P9X6C0</accession>
<evidence type="ECO:0000256" key="2">
    <source>
        <dbReference type="ARBA" id="ARBA00006931"/>
    </source>
</evidence>
<keyword evidence="7 10" id="KW-0653">Protein transport</keyword>
<keyword evidence="6 10" id="KW-0256">Endoplasmic reticulum</keyword>
<dbReference type="SUPFAM" id="SSF53474">
    <property type="entry name" value="alpha/beta-Hydrolases"/>
    <property type="match status" value="1"/>
</dbReference>
<feature type="compositionally biased region" description="Low complexity" evidence="11">
    <location>
        <begin position="954"/>
        <end position="966"/>
    </location>
</feature>
<feature type="compositionally biased region" description="Low complexity" evidence="11">
    <location>
        <begin position="267"/>
        <end position="276"/>
    </location>
</feature>
<dbReference type="Proteomes" id="UP000274922">
    <property type="component" value="Unassembled WGS sequence"/>
</dbReference>
<feature type="region of interest" description="Disordered" evidence="11">
    <location>
        <begin position="247"/>
        <end position="276"/>
    </location>
</feature>
<evidence type="ECO:0000256" key="1">
    <source>
        <dbReference type="ARBA" id="ARBA00004477"/>
    </source>
</evidence>
<keyword evidence="8 10" id="KW-1133">Transmembrane helix</keyword>
<dbReference type="InterPro" id="IPR029058">
    <property type="entry name" value="AB_hydrolase_fold"/>
</dbReference>
<evidence type="ECO:0000313" key="14">
    <source>
        <dbReference type="EMBL" id="RKP00724.1"/>
    </source>
</evidence>
<dbReference type="GO" id="GO:0050185">
    <property type="term" value="F:phosphatidylinositol deacylase activity"/>
    <property type="evidence" value="ECO:0007669"/>
    <property type="project" value="TreeGrafter"/>
</dbReference>
<evidence type="ECO:0000256" key="4">
    <source>
        <dbReference type="ARBA" id="ARBA00022692"/>
    </source>
</evidence>
<evidence type="ECO:0000256" key="3">
    <source>
        <dbReference type="ARBA" id="ARBA00022448"/>
    </source>
</evidence>
<protein>
    <recommendedName>
        <fullName evidence="10">GPI inositol-deacylase</fullName>
        <ecNumber evidence="10">3.1.-.-</ecNumber>
    </recommendedName>
</protein>
<comment type="similarity">
    <text evidence="2 10">Belongs to the GPI inositol-deacylase family.</text>
</comment>
<reference evidence="15" key="1">
    <citation type="journal article" date="2018" name="Nat. Microbiol.">
        <title>Leveraging single-cell genomics to expand the fungal tree of life.</title>
        <authorList>
            <person name="Ahrendt S.R."/>
            <person name="Quandt C.A."/>
            <person name="Ciobanu D."/>
            <person name="Clum A."/>
            <person name="Salamov A."/>
            <person name="Andreopoulos B."/>
            <person name="Cheng J.F."/>
            <person name="Woyke T."/>
            <person name="Pelin A."/>
            <person name="Henrissat B."/>
            <person name="Reynolds N.K."/>
            <person name="Benny G.L."/>
            <person name="Smith M.E."/>
            <person name="James T.Y."/>
            <person name="Grigoriev I.V."/>
        </authorList>
    </citation>
    <scope>NUCLEOTIDE SEQUENCE [LARGE SCALE GENOMIC DNA]</scope>
    <source>
        <strain evidence="15">ATCC 52028</strain>
    </source>
</reference>
<evidence type="ECO:0000313" key="15">
    <source>
        <dbReference type="Proteomes" id="UP000274922"/>
    </source>
</evidence>